<accession>A0A178Z7T1</accession>
<proteinExistence type="predicted"/>
<gene>
    <name evidence="1" type="ORF">AYL99_10206</name>
</gene>
<protein>
    <submittedName>
        <fullName evidence="1">Uncharacterized protein</fullName>
    </submittedName>
</protein>
<dbReference type="AlphaFoldDB" id="A0A178Z7T1"/>
<comment type="caution">
    <text evidence="1">The sequence shown here is derived from an EMBL/GenBank/DDBJ whole genome shotgun (WGS) entry which is preliminary data.</text>
</comment>
<evidence type="ECO:0000313" key="1">
    <source>
        <dbReference type="EMBL" id="OAP55233.1"/>
    </source>
</evidence>
<dbReference type="EMBL" id="LVYI01000011">
    <property type="protein sequence ID" value="OAP55233.1"/>
    <property type="molecule type" value="Genomic_DNA"/>
</dbReference>
<sequence>MSFDDIETTNGFGYITRPYKGFVFNDFYAFKPSHPKFTGVISSYDLNCAVSKPNALYGAACASAAVSQRGHMVPQGKRPSVCSDNSTKTFTVHALKIKPLDLPVGSATINLQGLRSNNPEATLSWGVDFPAGYHDVLYVRVEEFTGEIWNGLTRLEIWADFHFDNIRMDDWEFCVDDIELELDSLARL</sequence>
<dbReference type="Proteomes" id="UP000078343">
    <property type="component" value="Unassembled WGS sequence"/>
</dbReference>
<dbReference type="GeneID" id="30014374"/>
<keyword evidence="2" id="KW-1185">Reference proteome</keyword>
<name>A0A178Z7T1_9EURO</name>
<evidence type="ECO:0000313" key="2">
    <source>
        <dbReference type="Proteomes" id="UP000078343"/>
    </source>
</evidence>
<organism evidence="1 2">
    <name type="scientific">Fonsecaea erecta</name>
    <dbReference type="NCBI Taxonomy" id="1367422"/>
    <lineage>
        <taxon>Eukaryota</taxon>
        <taxon>Fungi</taxon>
        <taxon>Dikarya</taxon>
        <taxon>Ascomycota</taxon>
        <taxon>Pezizomycotina</taxon>
        <taxon>Eurotiomycetes</taxon>
        <taxon>Chaetothyriomycetidae</taxon>
        <taxon>Chaetothyriales</taxon>
        <taxon>Herpotrichiellaceae</taxon>
        <taxon>Fonsecaea</taxon>
    </lineage>
</organism>
<dbReference type="OrthoDB" id="4153234at2759"/>
<reference evidence="1 2" key="1">
    <citation type="submission" date="2016-04" db="EMBL/GenBank/DDBJ databases">
        <title>Draft genome of Fonsecaea erecta CBS 125763.</title>
        <authorList>
            <person name="Weiss V.A."/>
            <person name="Vicente V.A."/>
            <person name="Raittz R.T."/>
            <person name="Moreno L.F."/>
            <person name="De Souza E.M."/>
            <person name="Pedrosa F.O."/>
            <person name="Steffens M.B."/>
            <person name="Faoro H."/>
            <person name="Tadra-Sfeir M.Z."/>
            <person name="Najafzadeh M.J."/>
            <person name="Felipe M.S."/>
            <person name="Teixeira M."/>
            <person name="Sun J."/>
            <person name="Xi L."/>
            <person name="Gomes R."/>
            <person name="De Azevedo C.M."/>
            <person name="Salgado C.G."/>
            <person name="Da Silva M.B."/>
            <person name="Nascimento M.F."/>
            <person name="Queiroz-Telles F."/>
            <person name="Attili D.S."/>
            <person name="Gorbushina A."/>
        </authorList>
    </citation>
    <scope>NUCLEOTIDE SEQUENCE [LARGE SCALE GENOMIC DNA]</scope>
    <source>
        <strain evidence="1 2">CBS 125763</strain>
    </source>
</reference>
<dbReference type="RefSeq" id="XP_018688600.1">
    <property type="nucleotide sequence ID" value="XM_018841712.1"/>
</dbReference>